<dbReference type="GO" id="GO:0016757">
    <property type="term" value="F:glycosyltransferase activity"/>
    <property type="evidence" value="ECO:0007669"/>
    <property type="project" value="UniProtKB-KW"/>
</dbReference>
<proteinExistence type="inferred from homology"/>
<dbReference type="SUPFAM" id="SSF75005">
    <property type="entry name" value="Arabinanase/levansucrase/invertase"/>
    <property type="match status" value="1"/>
</dbReference>
<dbReference type="EMBL" id="MFKQ01000008">
    <property type="protein sequence ID" value="OGG47520.1"/>
    <property type="molecule type" value="Genomic_DNA"/>
</dbReference>
<keyword evidence="1" id="KW-0328">Glycosyltransferase</keyword>
<dbReference type="CDD" id="cd18614">
    <property type="entry name" value="GH130"/>
    <property type="match status" value="1"/>
</dbReference>
<keyword evidence="2" id="KW-0808">Transferase</keyword>
<evidence type="ECO:0008006" key="6">
    <source>
        <dbReference type="Google" id="ProtNLM"/>
    </source>
</evidence>
<comment type="caution">
    <text evidence="4">The sequence shown here is derived from an EMBL/GenBank/DDBJ whole genome shotgun (WGS) entry which is preliminary data.</text>
</comment>
<name>A0A1F6CEW6_9BACT</name>
<accession>A0A1F6CEW6</accession>
<organism evidence="4 5">
    <name type="scientific">Candidatus Kaiserbacteria bacterium RIFCSPHIGHO2_01_FULL_49_13</name>
    <dbReference type="NCBI Taxonomy" id="1798477"/>
    <lineage>
        <taxon>Bacteria</taxon>
        <taxon>Candidatus Kaiseribacteriota</taxon>
    </lineage>
</organism>
<dbReference type="Proteomes" id="UP000178344">
    <property type="component" value="Unassembled WGS sequence"/>
</dbReference>
<dbReference type="PIRSF" id="PIRSF016202">
    <property type="entry name" value="PH1107"/>
    <property type="match status" value="1"/>
</dbReference>
<protein>
    <recommendedName>
        <fullName evidence="6">Pesticidal protein Cry7Aa</fullName>
    </recommendedName>
</protein>
<evidence type="ECO:0000313" key="4">
    <source>
        <dbReference type="EMBL" id="OGG47520.1"/>
    </source>
</evidence>
<dbReference type="InterPro" id="IPR023296">
    <property type="entry name" value="Glyco_hydro_beta-prop_sf"/>
</dbReference>
<comment type="similarity">
    <text evidence="3">Belongs to the glycosyl hydrolase 130 family.</text>
</comment>
<evidence type="ECO:0000256" key="2">
    <source>
        <dbReference type="ARBA" id="ARBA00022679"/>
    </source>
</evidence>
<dbReference type="InterPro" id="IPR007184">
    <property type="entry name" value="Mannoside_phosphorylase"/>
</dbReference>
<dbReference type="AlphaFoldDB" id="A0A1F6CEW6"/>
<evidence type="ECO:0000256" key="3">
    <source>
        <dbReference type="ARBA" id="ARBA00024356"/>
    </source>
</evidence>
<sequence>MQNLAIKNEGIILEKTEKGFESQGVFNPGCILVEDTVHMFYRAVQRGNFSTIGYCQLRGNKVLSRSVKPLLVPEHDYEAHGLEDPRIVKLDDMYYLFYTAFNGRNAMVAYATSRDLKSFEKHGIISPKIVYDDAIALFKKQGLKDGYKECKGICEAIGGKNISLWDKDSFIFPKKIGGKFVLLHRVLPDIHIAYFDKFEDLNDKYWEAYLSQLKDYIMMEPRYEFETRNIGPGCPPIETPQGWLLIYHGVQETPEGAIYHAAAALLDLEDPRKIIGRLSIPLFSPTEPWEKVGNVNNVVFPTGAVVIGERLWIYYGAADKVIGAKSLPLADLITVLLQSKP</sequence>
<evidence type="ECO:0000256" key="1">
    <source>
        <dbReference type="ARBA" id="ARBA00022676"/>
    </source>
</evidence>
<dbReference type="Pfam" id="PF04041">
    <property type="entry name" value="Glyco_hydro_130"/>
    <property type="match status" value="1"/>
</dbReference>
<dbReference type="PANTHER" id="PTHR34106">
    <property type="entry name" value="GLYCOSIDASE"/>
    <property type="match status" value="1"/>
</dbReference>
<dbReference type="PANTHER" id="PTHR34106:SF5">
    <property type="entry name" value="GLYCOSIDASE"/>
    <property type="match status" value="1"/>
</dbReference>
<gene>
    <name evidence="4" type="ORF">A2671_02015</name>
</gene>
<reference evidence="4 5" key="1">
    <citation type="journal article" date="2016" name="Nat. Commun.">
        <title>Thousands of microbial genomes shed light on interconnected biogeochemical processes in an aquifer system.</title>
        <authorList>
            <person name="Anantharaman K."/>
            <person name="Brown C.T."/>
            <person name="Hug L.A."/>
            <person name="Sharon I."/>
            <person name="Castelle C.J."/>
            <person name="Probst A.J."/>
            <person name="Thomas B.C."/>
            <person name="Singh A."/>
            <person name="Wilkins M.J."/>
            <person name="Karaoz U."/>
            <person name="Brodie E.L."/>
            <person name="Williams K.H."/>
            <person name="Hubbard S.S."/>
            <person name="Banfield J.F."/>
        </authorList>
    </citation>
    <scope>NUCLEOTIDE SEQUENCE [LARGE SCALE GENOMIC DNA]</scope>
</reference>
<evidence type="ECO:0000313" key="5">
    <source>
        <dbReference type="Proteomes" id="UP000178344"/>
    </source>
</evidence>
<dbReference type="Gene3D" id="2.115.10.20">
    <property type="entry name" value="Glycosyl hydrolase domain, family 43"/>
    <property type="match status" value="1"/>
</dbReference>